<dbReference type="RefSeq" id="WP_141817609.1">
    <property type="nucleotide sequence ID" value="NZ_VFPU01000001.1"/>
</dbReference>
<keyword evidence="3" id="KW-1185">Reference proteome</keyword>
<gene>
    <name evidence="2" type="ORF">FB476_0769</name>
</gene>
<reference evidence="2 3" key="1">
    <citation type="submission" date="2019-06" db="EMBL/GenBank/DDBJ databases">
        <title>Sequencing the genomes of 1000 actinobacteria strains.</title>
        <authorList>
            <person name="Klenk H.-P."/>
        </authorList>
    </citation>
    <scope>NUCLEOTIDE SEQUENCE [LARGE SCALE GENOMIC DNA]</scope>
    <source>
        <strain evidence="2 3">DSM 12362</strain>
    </source>
</reference>
<dbReference type="AlphaFoldDB" id="A0A543KLF7"/>
<dbReference type="EMBL" id="VFPU01000001">
    <property type="protein sequence ID" value="TQM95919.1"/>
    <property type="molecule type" value="Genomic_DNA"/>
</dbReference>
<proteinExistence type="predicted"/>
<dbReference type="Gene3D" id="1.20.1260.10">
    <property type="match status" value="1"/>
</dbReference>
<dbReference type="Proteomes" id="UP000315133">
    <property type="component" value="Unassembled WGS sequence"/>
</dbReference>
<dbReference type="OrthoDB" id="26872at2"/>
<organism evidence="2 3">
    <name type="scientific">Ornithinimicrobium humiphilum</name>
    <dbReference type="NCBI Taxonomy" id="125288"/>
    <lineage>
        <taxon>Bacteria</taxon>
        <taxon>Bacillati</taxon>
        <taxon>Actinomycetota</taxon>
        <taxon>Actinomycetes</taxon>
        <taxon>Micrococcales</taxon>
        <taxon>Ornithinimicrobiaceae</taxon>
        <taxon>Ornithinimicrobium</taxon>
    </lineage>
</organism>
<name>A0A543KLF7_9MICO</name>
<comment type="caution">
    <text evidence="2">The sequence shown here is derived from an EMBL/GenBank/DDBJ whole genome shotgun (WGS) entry which is preliminary data.</text>
</comment>
<dbReference type="InterPro" id="IPR005183">
    <property type="entry name" value="DUF305_CopM-like"/>
</dbReference>
<evidence type="ECO:0000313" key="2">
    <source>
        <dbReference type="EMBL" id="TQM95919.1"/>
    </source>
</evidence>
<dbReference type="PROSITE" id="PS51257">
    <property type="entry name" value="PROKAR_LIPOPROTEIN"/>
    <property type="match status" value="1"/>
</dbReference>
<sequence>MVRRSTAAAAVLAAVIVLGGCSGEEEQAMPDTPILQAGAPGEDPVLLTEMPSIAEPEITTDDVDFVRHMIAHHGQALQMTALVPDRSSREDVPLFAERLHLSQEDEIRLMEEWLDEHRLEVLRLDEKSGGHAGHVDMATMPGVITEEQLAALEAASGEEFDRMFLELMYAHHEGALTMVEELWAGDFSGEVRLNNLIREIDSDQRIEMDRINQMLASMGPADQG</sequence>
<evidence type="ECO:0000313" key="3">
    <source>
        <dbReference type="Proteomes" id="UP000315133"/>
    </source>
</evidence>
<dbReference type="PANTHER" id="PTHR36933">
    <property type="entry name" value="SLL0788 PROTEIN"/>
    <property type="match status" value="1"/>
</dbReference>
<protein>
    <submittedName>
        <fullName evidence="2">Uncharacterized protein (DUF305 family)</fullName>
    </submittedName>
</protein>
<dbReference type="PANTHER" id="PTHR36933:SF1">
    <property type="entry name" value="SLL0788 PROTEIN"/>
    <property type="match status" value="1"/>
</dbReference>
<dbReference type="InterPro" id="IPR012347">
    <property type="entry name" value="Ferritin-like"/>
</dbReference>
<dbReference type="Pfam" id="PF03713">
    <property type="entry name" value="DUF305"/>
    <property type="match status" value="1"/>
</dbReference>
<accession>A0A543KLF7</accession>
<feature type="domain" description="DUF305" evidence="1">
    <location>
        <begin position="62"/>
        <end position="215"/>
    </location>
</feature>
<evidence type="ECO:0000259" key="1">
    <source>
        <dbReference type="Pfam" id="PF03713"/>
    </source>
</evidence>